<protein>
    <submittedName>
        <fullName evidence="1">Uncharacterized protein</fullName>
    </submittedName>
</protein>
<proteinExistence type="predicted"/>
<gene>
    <name evidence="1" type="ORF">MLD38_008201</name>
</gene>
<comment type="caution">
    <text evidence="1">The sequence shown here is derived from an EMBL/GenBank/DDBJ whole genome shotgun (WGS) entry which is preliminary data.</text>
</comment>
<dbReference type="Proteomes" id="UP001057402">
    <property type="component" value="Chromosome 3"/>
</dbReference>
<evidence type="ECO:0000313" key="2">
    <source>
        <dbReference type="Proteomes" id="UP001057402"/>
    </source>
</evidence>
<name>A0ACB9RWM5_9MYRT</name>
<organism evidence="1 2">
    <name type="scientific">Melastoma candidum</name>
    <dbReference type="NCBI Taxonomy" id="119954"/>
    <lineage>
        <taxon>Eukaryota</taxon>
        <taxon>Viridiplantae</taxon>
        <taxon>Streptophyta</taxon>
        <taxon>Embryophyta</taxon>
        <taxon>Tracheophyta</taxon>
        <taxon>Spermatophyta</taxon>
        <taxon>Magnoliopsida</taxon>
        <taxon>eudicotyledons</taxon>
        <taxon>Gunneridae</taxon>
        <taxon>Pentapetalae</taxon>
        <taxon>rosids</taxon>
        <taxon>malvids</taxon>
        <taxon>Myrtales</taxon>
        <taxon>Melastomataceae</taxon>
        <taxon>Melastomatoideae</taxon>
        <taxon>Melastomateae</taxon>
        <taxon>Melastoma</taxon>
    </lineage>
</organism>
<sequence>MISDFLREFAESLSLGSSPRGQTSTLTDSRSGNSANGLCLKGSVAQYRARASGTKAKIIDRDIAEGGGTDESAHRGGGSYGGWESLEGGT</sequence>
<evidence type="ECO:0000313" key="1">
    <source>
        <dbReference type="EMBL" id="KAI4382206.1"/>
    </source>
</evidence>
<keyword evidence="2" id="KW-1185">Reference proteome</keyword>
<dbReference type="EMBL" id="CM042882">
    <property type="protein sequence ID" value="KAI4382206.1"/>
    <property type="molecule type" value="Genomic_DNA"/>
</dbReference>
<accession>A0ACB9RWM5</accession>
<reference evidence="2" key="1">
    <citation type="journal article" date="2023" name="Front. Plant Sci.">
        <title>Chromosomal-level genome assembly of Melastoma candidum provides insights into trichome evolution.</title>
        <authorList>
            <person name="Zhong Y."/>
            <person name="Wu W."/>
            <person name="Sun C."/>
            <person name="Zou P."/>
            <person name="Liu Y."/>
            <person name="Dai S."/>
            <person name="Zhou R."/>
        </authorList>
    </citation>
    <scope>NUCLEOTIDE SEQUENCE [LARGE SCALE GENOMIC DNA]</scope>
</reference>